<organism evidence="1 2">
    <name type="scientific">Bradyrhizobium oligotrophicum S58</name>
    <dbReference type="NCBI Taxonomy" id="1245469"/>
    <lineage>
        <taxon>Bacteria</taxon>
        <taxon>Pseudomonadati</taxon>
        <taxon>Pseudomonadota</taxon>
        <taxon>Alphaproteobacteria</taxon>
        <taxon>Hyphomicrobiales</taxon>
        <taxon>Nitrobacteraceae</taxon>
        <taxon>Bradyrhizobium</taxon>
    </lineage>
</organism>
<dbReference type="EMBL" id="AP012603">
    <property type="protein sequence ID" value="BAM86259.1"/>
    <property type="molecule type" value="Genomic_DNA"/>
</dbReference>
<evidence type="ECO:0000313" key="1">
    <source>
        <dbReference type="EMBL" id="BAM86259.1"/>
    </source>
</evidence>
<dbReference type="AlphaFoldDB" id="M4Z087"/>
<dbReference type="HOGENOM" id="CLU_2767734_0_0_5"/>
<keyword evidence="2" id="KW-1185">Reference proteome</keyword>
<dbReference type="Proteomes" id="UP000011841">
    <property type="component" value="Chromosome"/>
</dbReference>
<name>M4Z087_9BRAD</name>
<dbReference type="STRING" id="1245469.S58_02400"/>
<evidence type="ECO:0000313" key="2">
    <source>
        <dbReference type="Proteomes" id="UP000011841"/>
    </source>
</evidence>
<gene>
    <name evidence="1" type="ORF">S58_02400</name>
</gene>
<protein>
    <submittedName>
        <fullName evidence="1">Uncharacterized protein</fullName>
    </submittedName>
</protein>
<accession>M4Z087</accession>
<sequence length="69" mass="7562">MAGTSIVTLAVIARLDRAIQYSETPVIEWMSRGVLDAPPSRGMTVRYAEAVSRHDAPELFMRLTALGKS</sequence>
<dbReference type="KEGG" id="aol:S58_02400"/>
<proteinExistence type="predicted"/>
<reference evidence="1 2" key="1">
    <citation type="journal article" date="2013" name="Appl. Environ. Microbiol.">
        <title>Genome analysis suggests that the soil oligotrophic bacterium Agromonas oligotrophica (Bradyrhizobium oligotrophicum) is a nitrogen-fixing symbiont of Aeschynomene indica.</title>
        <authorList>
            <person name="Okubo T."/>
            <person name="Fukushima S."/>
            <person name="Itakura M."/>
            <person name="Oshima K."/>
            <person name="Longtonglang A."/>
            <person name="Teaumroong N."/>
            <person name="Mitsui H."/>
            <person name="Hattori M."/>
            <person name="Hattori R."/>
            <person name="Hattori T."/>
            <person name="Minamisawa K."/>
        </authorList>
    </citation>
    <scope>NUCLEOTIDE SEQUENCE [LARGE SCALE GENOMIC DNA]</scope>
    <source>
        <strain evidence="1 2">S58</strain>
    </source>
</reference>